<sequence>MEAKMAGEKPIDRIVDQIVAALETGVRPWRKPWDARSCGEVHLPLRADGQPFGGMNAITLLMAGAAGGYASPFWLTYAQAKRAGGQVRKGERSMPAILYKTRIVEDSDDDEDARVLRYLKCYPVFCADQCDGLPDAFYPVRKDQVDNAPVDKVLDAFPVELRHGGDRAFYQPSSDFIQLPMPEAFESPETYLTTKAHEQIHATGHEKRLDRNFESKRWGDEGYAIEELVAELGSVLLCARFALKPEHLHSHAAYIGHWAETIRSHPNALLSAASHADKAVTYILAFSVGKGLISPKIATQGKEVAA</sequence>
<reference evidence="3 4" key="1">
    <citation type="journal article" date="2014" name="Antonie Van Leeuwenhoek">
        <title>Hyphomonas beringensis sp. nov. and Hyphomonas chukchiensis sp. nov., isolated from surface seawater of the Bering Sea and Chukchi Sea.</title>
        <authorList>
            <person name="Li C."/>
            <person name="Lai Q."/>
            <person name="Li G."/>
            <person name="Dong C."/>
            <person name="Wang J."/>
            <person name="Liao Y."/>
            <person name="Shao Z."/>
        </authorList>
    </citation>
    <scope>NUCLEOTIDE SEQUENCE [LARGE SCALE GENOMIC DNA]</scope>
    <source>
        <strain evidence="3 4">22II1-22F38</strain>
    </source>
</reference>
<gene>
    <name evidence="3" type="ORF">HY36_05965</name>
</gene>
<dbReference type="PIRSF" id="PIRSF037112">
    <property type="entry name" value="Antirestriction_ArdC"/>
    <property type="match status" value="1"/>
</dbReference>
<dbReference type="STRING" id="1280948.HY36_05965"/>
<keyword evidence="4" id="KW-1185">Reference proteome</keyword>
<dbReference type="InterPro" id="IPR041459">
    <property type="entry name" value="MPTase-PolyVal"/>
</dbReference>
<dbReference type="PATRIC" id="fig|1280948.3.peg.2244"/>
<feature type="domain" description="N-terminal" evidence="1">
    <location>
        <begin position="12"/>
        <end position="125"/>
    </location>
</feature>
<evidence type="ECO:0000313" key="4">
    <source>
        <dbReference type="Proteomes" id="UP000024547"/>
    </source>
</evidence>
<evidence type="ECO:0000259" key="1">
    <source>
        <dbReference type="Pfam" id="PF08401"/>
    </source>
</evidence>
<name>A0A059E0U7_9PROT</name>
<dbReference type="Pfam" id="PF08401">
    <property type="entry name" value="ArdcN"/>
    <property type="match status" value="1"/>
</dbReference>
<evidence type="ECO:0000313" key="3">
    <source>
        <dbReference type="EMBL" id="KCZ60523.1"/>
    </source>
</evidence>
<dbReference type="eggNOG" id="COG4227">
    <property type="taxonomic scope" value="Bacteria"/>
</dbReference>
<protein>
    <recommendedName>
        <fullName evidence="5">DUF1738 domain-containing protein</fullName>
    </recommendedName>
</protein>
<dbReference type="Proteomes" id="UP000024547">
    <property type="component" value="Unassembled WGS sequence"/>
</dbReference>
<proteinExistence type="predicted"/>
<dbReference type="InterPro" id="IPR017113">
    <property type="entry name" value="Antirestriction_ArdC"/>
</dbReference>
<dbReference type="GO" id="GO:0003697">
    <property type="term" value="F:single-stranded DNA binding"/>
    <property type="evidence" value="ECO:0007669"/>
    <property type="project" value="InterPro"/>
</dbReference>
<organism evidence="3 4">
    <name type="scientific">Hyphomonas atlantica</name>
    <dbReference type="NCBI Taxonomy" id="1280948"/>
    <lineage>
        <taxon>Bacteria</taxon>
        <taxon>Pseudomonadati</taxon>
        <taxon>Pseudomonadota</taxon>
        <taxon>Alphaproteobacteria</taxon>
        <taxon>Hyphomonadales</taxon>
        <taxon>Hyphomonadaceae</taxon>
        <taxon>Hyphomonas</taxon>
    </lineage>
</organism>
<evidence type="ECO:0008006" key="5">
    <source>
        <dbReference type="Google" id="ProtNLM"/>
    </source>
</evidence>
<dbReference type="InterPro" id="IPR013610">
    <property type="entry name" value="ArdC_N"/>
</dbReference>
<evidence type="ECO:0000259" key="2">
    <source>
        <dbReference type="Pfam" id="PF18818"/>
    </source>
</evidence>
<feature type="domain" description="Polyvalent protein metallopeptidase" evidence="2">
    <location>
        <begin position="150"/>
        <end position="275"/>
    </location>
</feature>
<comment type="caution">
    <text evidence="3">The sequence shown here is derived from an EMBL/GenBank/DDBJ whole genome shotgun (WGS) entry which is preliminary data.</text>
</comment>
<accession>A0A059E0U7</accession>
<dbReference type="Pfam" id="PF18818">
    <property type="entry name" value="MPTase-PolyVal"/>
    <property type="match status" value="1"/>
</dbReference>
<dbReference type="EMBL" id="AWFH01000023">
    <property type="protein sequence ID" value="KCZ60523.1"/>
    <property type="molecule type" value="Genomic_DNA"/>
</dbReference>
<dbReference type="AlphaFoldDB" id="A0A059E0U7"/>